<keyword evidence="1" id="KW-0812">Transmembrane</keyword>
<accession>A0A5J5AJ74</accession>
<evidence type="ECO:0000256" key="1">
    <source>
        <dbReference type="SAM" id="Phobius"/>
    </source>
</evidence>
<keyword evidence="1" id="KW-1133">Transmembrane helix</keyword>
<feature type="transmembrane region" description="Helical" evidence="1">
    <location>
        <begin position="45"/>
        <end position="64"/>
    </location>
</feature>
<sequence>MCCRDGLFVVAVGCRYELCVLEQRLWNYWAGWLGAVHGDGSPVHWSFNIVLVYQLLVNVGAVWFKGSHLDFIFLKVALLDGFCWGFGYGGCGYVAMQQEGRKYRGGEGPDMGSGDR</sequence>
<gene>
    <name evidence="2" type="ORF">F0562_005804</name>
</gene>
<organism evidence="2 3">
    <name type="scientific">Nyssa sinensis</name>
    <dbReference type="NCBI Taxonomy" id="561372"/>
    <lineage>
        <taxon>Eukaryota</taxon>
        <taxon>Viridiplantae</taxon>
        <taxon>Streptophyta</taxon>
        <taxon>Embryophyta</taxon>
        <taxon>Tracheophyta</taxon>
        <taxon>Spermatophyta</taxon>
        <taxon>Magnoliopsida</taxon>
        <taxon>eudicotyledons</taxon>
        <taxon>Gunneridae</taxon>
        <taxon>Pentapetalae</taxon>
        <taxon>asterids</taxon>
        <taxon>Cornales</taxon>
        <taxon>Nyssaceae</taxon>
        <taxon>Nyssa</taxon>
    </lineage>
</organism>
<keyword evidence="1" id="KW-0472">Membrane</keyword>
<name>A0A5J5AJ74_9ASTE</name>
<protein>
    <submittedName>
        <fullName evidence="2">Uncharacterized protein</fullName>
    </submittedName>
</protein>
<evidence type="ECO:0000313" key="3">
    <source>
        <dbReference type="Proteomes" id="UP000325577"/>
    </source>
</evidence>
<dbReference type="AlphaFoldDB" id="A0A5J5AJ74"/>
<dbReference type="EMBL" id="CM018043">
    <property type="protein sequence ID" value="KAA8531095.1"/>
    <property type="molecule type" value="Genomic_DNA"/>
</dbReference>
<evidence type="ECO:0000313" key="2">
    <source>
        <dbReference type="EMBL" id="KAA8531095.1"/>
    </source>
</evidence>
<reference evidence="2 3" key="1">
    <citation type="submission" date="2019-09" db="EMBL/GenBank/DDBJ databases">
        <title>A chromosome-level genome assembly of the Chinese tupelo Nyssa sinensis.</title>
        <authorList>
            <person name="Yang X."/>
            <person name="Kang M."/>
            <person name="Yang Y."/>
            <person name="Xiong H."/>
            <person name="Wang M."/>
            <person name="Zhang Z."/>
            <person name="Wang Z."/>
            <person name="Wu H."/>
            <person name="Ma T."/>
            <person name="Liu J."/>
            <person name="Xi Z."/>
        </authorList>
    </citation>
    <scope>NUCLEOTIDE SEQUENCE [LARGE SCALE GENOMIC DNA]</scope>
    <source>
        <strain evidence="2">J267</strain>
        <tissue evidence="2">Leaf</tissue>
    </source>
</reference>
<dbReference type="Proteomes" id="UP000325577">
    <property type="component" value="Linkage Group LG2"/>
</dbReference>
<proteinExistence type="predicted"/>
<feature type="transmembrane region" description="Helical" evidence="1">
    <location>
        <begin position="76"/>
        <end position="96"/>
    </location>
</feature>
<keyword evidence="3" id="KW-1185">Reference proteome</keyword>